<dbReference type="AlphaFoldDB" id="A0A183MM30"/>
<dbReference type="Proteomes" id="UP000277204">
    <property type="component" value="Unassembled WGS sequence"/>
</dbReference>
<organism evidence="1 2">
    <name type="scientific">Schistosoma margrebowiei</name>
    <dbReference type="NCBI Taxonomy" id="48269"/>
    <lineage>
        <taxon>Eukaryota</taxon>
        <taxon>Metazoa</taxon>
        <taxon>Spiralia</taxon>
        <taxon>Lophotrochozoa</taxon>
        <taxon>Platyhelminthes</taxon>
        <taxon>Trematoda</taxon>
        <taxon>Digenea</taxon>
        <taxon>Strigeidida</taxon>
        <taxon>Schistosomatoidea</taxon>
        <taxon>Schistosomatidae</taxon>
        <taxon>Schistosoma</taxon>
    </lineage>
</organism>
<dbReference type="PANTHER" id="PTHR13440:SF7">
    <property type="entry name" value="BLOC-1 RELATED COMPLEX SUBUNIT 6"/>
    <property type="match status" value="1"/>
</dbReference>
<dbReference type="GO" id="GO:0032418">
    <property type="term" value="P:lysosome localization"/>
    <property type="evidence" value="ECO:0007669"/>
    <property type="project" value="TreeGrafter"/>
</dbReference>
<sequence>MCALQLGILEELEKSAEGIANNLDSLLRSLTSTLSQVFRRSEFYAGDIIQENNEGSTTRPENETLPELQIIISSVLSTNKSGKTRAMSSLTLDCTTVFSDSVDYACETIGACIKSTYVLMAKCEELSKSMSQLEPLKKEM</sequence>
<evidence type="ECO:0000313" key="2">
    <source>
        <dbReference type="Proteomes" id="UP000277204"/>
    </source>
</evidence>
<dbReference type="EMBL" id="UZAI01017292">
    <property type="protein sequence ID" value="VDP22985.1"/>
    <property type="molecule type" value="Genomic_DNA"/>
</dbReference>
<dbReference type="GO" id="GO:0099078">
    <property type="term" value="C:BORC complex"/>
    <property type="evidence" value="ECO:0007669"/>
    <property type="project" value="TreeGrafter"/>
</dbReference>
<gene>
    <name evidence="1" type="ORF">SMRZ_LOCUS17105</name>
</gene>
<dbReference type="InterPro" id="IPR019314">
    <property type="entry name" value="BORCS6"/>
</dbReference>
<keyword evidence="2" id="KW-1185">Reference proteome</keyword>
<accession>A0A183MM30</accession>
<proteinExistence type="predicted"/>
<name>A0A183MM30_9TREM</name>
<dbReference type="STRING" id="48269.A0A183MM30"/>
<dbReference type="PANTHER" id="PTHR13440">
    <property type="entry name" value="BLOC-1 RELATED COMPLEX SUBUNIT 6"/>
    <property type="match status" value="1"/>
</dbReference>
<reference evidence="1 2" key="1">
    <citation type="submission" date="2018-11" db="EMBL/GenBank/DDBJ databases">
        <authorList>
            <consortium name="Pathogen Informatics"/>
        </authorList>
    </citation>
    <scope>NUCLEOTIDE SEQUENCE [LARGE SCALE GENOMIC DNA]</scope>
    <source>
        <strain evidence="1 2">Zambia</strain>
    </source>
</reference>
<dbReference type="InterPro" id="IPR046465">
    <property type="entry name" value="BORCS6_C"/>
</dbReference>
<evidence type="ECO:0000313" key="1">
    <source>
        <dbReference type="EMBL" id="VDP22985.1"/>
    </source>
</evidence>
<dbReference type="Pfam" id="PF10157">
    <property type="entry name" value="BORCS6"/>
    <property type="match status" value="1"/>
</dbReference>
<protein>
    <submittedName>
        <fullName evidence="1">Uncharacterized protein</fullName>
    </submittedName>
</protein>